<reference evidence="1 2" key="1">
    <citation type="submission" date="2021-12" db="EMBL/GenBank/DDBJ databases">
        <title>Discovery of the Pendulisporaceae a myxobacterial family with distinct sporulation behavior and unique specialized metabolism.</title>
        <authorList>
            <person name="Garcia R."/>
            <person name="Popoff A."/>
            <person name="Bader C.D."/>
            <person name="Loehr J."/>
            <person name="Walesch S."/>
            <person name="Walt C."/>
            <person name="Boldt J."/>
            <person name="Bunk B."/>
            <person name="Haeckl F.J.F.P.J."/>
            <person name="Gunesch A.P."/>
            <person name="Birkelbach J."/>
            <person name="Nuebel U."/>
            <person name="Pietschmann T."/>
            <person name="Bach T."/>
            <person name="Mueller R."/>
        </authorList>
    </citation>
    <scope>NUCLEOTIDE SEQUENCE [LARGE SCALE GENOMIC DNA]</scope>
    <source>
        <strain evidence="1 2">MSr12523</strain>
    </source>
</reference>
<dbReference type="InterPro" id="IPR017748">
    <property type="entry name" value="TagF"/>
</dbReference>
<dbReference type="Pfam" id="PF09867">
    <property type="entry name" value="TagF_N"/>
    <property type="match status" value="1"/>
</dbReference>
<keyword evidence="2" id="KW-1185">Reference proteome</keyword>
<dbReference type="InterPro" id="IPR038225">
    <property type="entry name" value="TagF_sf"/>
</dbReference>
<proteinExistence type="predicted"/>
<name>A0ABZ2K051_9BACT</name>
<gene>
    <name evidence="1" type="primary">tagF</name>
    <name evidence="1" type="ORF">LZC95_37405</name>
</gene>
<evidence type="ECO:0000313" key="2">
    <source>
        <dbReference type="Proteomes" id="UP001379533"/>
    </source>
</evidence>
<dbReference type="EMBL" id="CP089982">
    <property type="protein sequence ID" value="WXA92118.1"/>
    <property type="molecule type" value="Genomic_DNA"/>
</dbReference>
<accession>A0ABZ2K051</accession>
<evidence type="ECO:0000313" key="1">
    <source>
        <dbReference type="EMBL" id="WXA92118.1"/>
    </source>
</evidence>
<dbReference type="Gene3D" id="3.40.1730.10">
    <property type="entry name" value="pa0076 domain"/>
    <property type="match status" value="1"/>
</dbReference>
<dbReference type="NCBIfam" id="TIGR03373">
    <property type="entry name" value="VI_minor_4"/>
    <property type="match status" value="1"/>
</dbReference>
<dbReference type="RefSeq" id="WP_394842737.1">
    <property type="nucleotide sequence ID" value="NZ_CP089982.1"/>
</dbReference>
<protein>
    <submittedName>
        <fullName evidence="1">Type VI secretion system-associated protein TagF</fullName>
    </submittedName>
</protein>
<dbReference type="Proteomes" id="UP001379533">
    <property type="component" value="Chromosome"/>
</dbReference>
<organism evidence="1 2">
    <name type="scientific">Pendulispora brunnea</name>
    <dbReference type="NCBI Taxonomy" id="2905690"/>
    <lineage>
        <taxon>Bacteria</taxon>
        <taxon>Pseudomonadati</taxon>
        <taxon>Myxococcota</taxon>
        <taxon>Myxococcia</taxon>
        <taxon>Myxococcales</taxon>
        <taxon>Sorangiineae</taxon>
        <taxon>Pendulisporaceae</taxon>
        <taxon>Pendulispora</taxon>
    </lineage>
</organism>
<sequence length="323" mass="34760">MHGGSFIGAIGKVPQYAEFVRIRPHGDLVSSFETWLASGLEWGHMRHGDAWRTNFEQGAVYAFVWTHRSQPDMALCGIIAPSRDAVGRSYPITVFAVVPTALFGDAPHAIPLAFGDFFDQAYNVLHPASPGVPDSGRLAAPGALPFDQALSWLQVPGYEAVAAAGTEYANWCAGSAPEQAWLPLFAEGSKGAERALSMLALTIEPFRGVERPPTRLGARLSLGAGGAGAAVVWLDVIRRMARWRGTVPACFWSMQTRALLVHFGDVPQTTLAELWMPDSDNETLVPVDGTQAAHHAPHLTQWVGGAFRDAHSSFADVLHALTS</sequence>